<feature type="domain" description="CRAL-TRIO" evidence="2">
    <location>
        <begin position="122"/>
        <end position="306"/>
    </location>
</feature>
<dbReference type="Proteomes" id="UP001642540">
    <property type="component" value="Unassembled WGS sequence"/>
</dbReference>
<name>A0ABP1QH98_9HEXA</name>
<protein>
    <recommendedName>
        <fullName evidence="2">CRAL-TRIO domain-containing protein</fullName>
    </recommendedName>
</protein>
<dbReference type="InterPro" id="IPR051064">
    <property type="entry name" value="SEC14/CRAL-TRIO_domain"/>
</dbReference>
<dbReference type="InterPro" id="IPR036865">
    <property type="entry name" value="CRAL-TRIO_dom_sf"/>
</dbReference>
<dbReference type="PANTHER" id="PTHR23324">
    <property type="entry name" value="SEC14 RELATED PROTEIN"/>
    <property type="match status" value="1"/>
</dbReference>
<feature type="chain" id="PRO_5045667592" description="CRAL-TRIO domain-containing protein" evidence="1">
    <location>
        <begin position="26"/>
        <end position="306"/>
    </location>
</feature>
<keyword evidence="1" id="KW-0732">Signal</keyword>
<evidence type="ECO:0000259" key="2">
    <source>
        <dbReference type="PROSITE" id="PS50191"/>
    </source>
</evidence>
<accession>A0ABP1QH98</accession>
<evidence type="ECO:0000256" key="1">
    <source>
        <dbReference type="SAM" id="SignalP"/>
    </source>
</evidence>
<proteinExistence type="predicted"/>
<gene>
    <name evidence="3" type="ORF">ODALV1_LOCUS10169</name>
</gene>
<dbReference type="EMBL" id="CAXLJM020000031">
    <property type="protein sequence ID" value="CAL8099183.1"/>
    <property type="molecule type" value="Genomic_DNA"/>
</dbReference>
<dbReference type="PANTHER" id="PTHR23324:SF83">
    <property type="entry name" value="SEC14-LIKE PROTEIN 2"/>
    <property type="match status" value="1"/>
</dbReference>
<organism evidence="3 4">
    <name type="scientific">Orchesella dallaii</name>
    <dbReference type="NCBI Taxonomy" id="48710"/>
    <lineage>
        <taxon>Eukaryota</taxon>
        <taxon>Metazoa</taxon>
        <taxon>Ecdysozoa</taxon>
        <taxon>Arthropoda</taxon>
        <taxon>Hexapoda</taxon>
        <taxon>Collembola</taxon>
        <taxon>Entomobryomorpha</taxon>
        <taxon>Entomobryoidea</taxon>
        <taxon>Orchesellidae</taxon>
        <taxon>Orchesellinae</taxon>
        <taxon>Orchesella</taxon>
    </lineage>
</organism>
<dbReference type="InterPro" id="IPR001251">
    <property type="entry name" value="CRAL-TRIO_dom"/>
</dbReference>
<sequence>MMNLYCRRIGRILSLLFLIPAEILSSPSNRPFSGIDRSKLQFNEQPEIVHRNERNEKLTIFELVMLGQLQNFVEDEMGIERFTDPFWVGTSFLTNLLETSRWNVKAAKRKFRKAIRQRRASASNALENEVPLDLFRSFDFEIKGLDKESCPIIILPVGQWRTYRSYVEKIKSLQVAQRLLPIYFHNEMERVLERLRNRNDSECSQLTLIADMDGYNFVHSSGVKMFLDFIRQFHISYPGLLKIAYIINSTPDFLNVAQAFKTSIPWDLRSKSFIYTDKSYWQNALLQNIVPSQLAPAYGGTNFFWE</sequence>
<dbReference type="Pfam" id="PF00650">
    <property type="entry name" value="CRAL_TRIO"/>
    <property type="match status" value="1"/>
</dbReference>
<dbReference type="PROSITE" id="PS50191">
    <property type="entry name" value="CRAL_TRIO"/>
    <property type="match status" value="1"/>
</dbReference>
<comment type="caution">
    <text evidence="3">The sequence shown here is derived from an EMBL/GenBank/DDBJ whole genome shotgun (WGS) entry which is preliminary data.</text>
</comment>
<feature type="signal peptide" evidence="1">
    <location>
        <begin position="1"/>
        <end position="25"/>
    </location>
</feature>
<evidence type="ECO:0000313" key="4">
    <source>
        <dbReference type="Proteomes" id="UP001642540"/>
    </source>
</evidence>
<keyword evidence="4" id="KW-1185">Reference proteome</keyword>
<dbReference type="CDD" id="cd00170">
    <property type="entry name" value="SEC14"/>
    <property type="match status" value="1"/>
</dbReference>
<dbReference type="SMART" id="SM00516">
    <property type="entry name" value="SEC14"/>
    <property type="match status" value="1"/>
</dbReference>
<reference evidence="3 4" key="1">
    <citation type="submission" date="2024-08" db="EMBL/GenBank/DDBJ databases">
        <authorList>
            <person name="Cucini C."/>
            <person name="Frati F."/>
        </authorList>
    </citation>
    <scope>NUCLEOTIDE SEQUENCE [LARGE SCALE GENOMIC DNA]</scope>
</reference>
<dbReference type="SUPFAM" id="SSF52087">
    <property type="entry name" value="CRAL/TRIO domain"/>
    <property type="match status" value="1"/>
</dbReference>
<dbReference type="Gene3D" id="3.40.525.10">
    <property type="entry name" value="CRAL-TRIO lipid binding domain"/>
    <property type="match status" value="1"/>
</dbReference>
<evidence type="ECO:0000313" key="3">
    <source>
        <dbReference type="EMBL" id="CAL8099183.1"/>
    </source>
</evidence>